<dbReference type="EMBL" id="CP093846">
    <property type="protein sequence ID" value="UNS96307.1"/>
    <property type="molecule type" value="Genomic_DNA"/>
</dbReference>
<feature type="compositionally biased region" description="Gly residues" evidence="1">
    <location>
        <begin position="69"/>
        <end position="81"/>
    </location>
</feature>
<dbReference type="RefSeq" id="WP_242750232.1">
    <property type="nucleotide sequence ID" value="NZ_CP093846.1"/>
</dbReference>
<sequence length="172" mass="17825">MTDGQAPVAGRLPQSERVGAAERGATRIADRVVAKVAAQAAREALRAHRDETPGRSPGPAADEDAGRVPGAGSGSSSGQEGGQARSAVGGGGPVVGRPVRRTSVTVRERTARVRMALELRYPSDLGAQCGAVRRRVIARVRELVGMEVPDVALQIDRLHSAHLKGDGSGRVT</sequence>
<evidence type="ECO:0000313" key="2">
    <source>
        <dbReference type="EMBL" id="UNS96307.1"/>
    </source>
</evidence>
<gene>
    <name evidence="2" type="ORF">MMF93_07190</name>
</gene>
<feature type="compositionally biased region" description="Basic and acidic residues" evidence="1">
    <location>
        <begin position="43"/>
        <end position="53"/>
    </location>
</feature>
<keyword evidence="3" id="KW-1185">Reference proteome</keyword>
<name>A0ABY3XPC2_9ACTN</name>
<feature type="region of interest" description="Disordered" evidence="1">
    <location>
        <begin position="1"/>
        <end position="103"/>
    </location>
</feature>
<protein>
    <submittedName>
        <fullName evidence="2">Asp23/Gls24 family envelope stress response protein</fullName>
    </submittedName>
</protein>
<evidence type="ECO:0000313" key="3">
    <source>
        <dbReference type="Proteomes" id="UP001202244"/>
    </source>
</evidence>
<accession>A0ABY3XPC2</accession>
<feature type="compositionally biased region" description="Basic and acidic residues" evidence="1">
    <location>
        <begin position="24"/>
        <end position="33"/>
    </location>
</feature>
<reference evidence="2 3" key="1">
    <citation type="journal article" date="2023" name="Microbiol. Spectr.">
        <title>Synergy between Genome Mining, Metabolomics, and Bioinformatics Uncovers Antibacterial Chlorinated Carbazole Alkaloids and Their Biosynthetic Gene Cluster from Streptomyces tubbatahanensis sp. nov., a Novel Actinomycete Isolated from Sulu Sea, Philippines.</title>
        <authorList>
            <person name="Tenebro C.P."/>
            <person name="Trono D.J.V.L."/>
            <person name="Balida L.A.P."/>
            <person name="Bayog L.K.A."/>
            <person name="Bruna J.R."/>
            <person name="Sabido E.M."/>
            <person name="Caspe D.P.C."/>
            <person name="de Los Santos E.L.C."/>
            <person name="Saludes J.P."/>
            <person name="Dalisay D.S."/>
        </authorList>
    </citation>
    <scope>NUCLEOTIDE SEQUENCE [LARGE SCALE GENOMIC DNA]</scope>
    <source>
        <strain evidence="2 3">DSD3025</strain>
    </source>
</reference>
<dbReference type="Proteomes" id="UP001202244">
    <property type="component" value="Chromosome"/>
</dbReference>
<proteinExistence type="predicted"/>
<organism evidence="2 3">
    <name type="scientific">Streptomyces tubbatahanensis</name>
    <dbReference type="NCBI Taxonomy" id="2923272"/>
    <lineage>
        <taxon>Bacteria</taxon>
        <taxon>Bacillati</taxon>
        <taxon>Actinomycetota</taxon>
        <taxon>Actinomycetes</taxon>
        <taxon>Kitasatosporales</taxon>
        <taxon>Streptomycetaceae</taxon>
        <taxon>Streptomyces</taxon>
    </lineage>
</organism>
<evidence type="ECO:0000256" key="1">
    <source>
        <dbReference type="SAM" id="MobiDB-lite"/>
    </source>
</evidence>